<proteinExistence type="predicted"/>
<feature type="compositionally biased region" description="Basic and acidic residues" evidence="1">
    <location>
        <begin position="74"/>
        <end position="92"/>
    </location>
</feature>
<dbReference type="AlphaFoldDB" id="A0A9X9LDU2"/>
<keyword evidence="3" id="KW-1185">Reference proteome</keyword>
<reference evidence="2 3" key="1">
    <citation type="submission" date="2018-10" db="EMBL/GenBank/DDBJ databases">
        <authorList>
            <person name="Ekblom R."/>
            <person name="Jareborg N."/>
        </authorList>
    </citation>
    <scope>NUCLEOTIDE SEQUENCE [LARGE SCALE GENOMIC DNA]</scope>
    <source>
        <tissue evidence="2">Muscle</tissue>
    </source>
</reference>
<evidence type="ECO:0000313" key="2">
    <source>
        <dbReference type="EMBL" id="VCW58872.1"/>
    </source>
</evidence>
<evidence type="ECO:0000256" key="1">
    <source>
        <dbReference type="SAM" id="MobiDB-lite"/>
    </source>
</evidence>
<organism evidence="2 3">
    <name type="scientific">Gulo gulo</name>
    <name type="common">Wolverine</name>
    <name type="synonym">Gluton</name>
    <dbReference type="NCBI Taxonomy" id="48420"/>
    <lineage>
        <taxon>Eukaryota</taxon>
        <taxon>Metazoa</taxon>
        <taxon>Chordata</taxon>
        <taxon>Craniata</taxon>
        <taxon>Vertebrata</taxon>
        <taxon>Euteleostomi</taxon>
        <taxon>Mammalia</taxon>
        <taxon>Eutheria</taxon>
        <taxon>Laurasiatheria</taxon>
        <taxon>Carnivora</taxon>
        <taxon>Caniformia</taxon>
        <taxon>Musteloidea</taxon>
        <taxon>Mustelidae</taxon>
        <taxon>Guloninae</taxon>
        <taxon>Gulo</taxon>
    </lineage>
</organism>
<feature type="region of interest" description="Disordered" evidence="1">
    <location>
        <begin position="1"/>
        <end position="153"/>
    </location>
</feature>
<sequence>MHTHTRGSKTQKSSQASIQGPRDKQSVVYTCHAREPPTSTNAGGGAGPRPDSGDPRRHRAARLGKAGTSLLWSHRGEWWHPEPGRGPRELVLHGDSAVPDEKVLEVSCSLPGLEKQRHRLSPEGSAGSTARPQPRPRGPGPGPQSPEGSTSVVRSHWFSPVVRLCRKQNQDHRTEPRGQGHSRWAARLNLCQVRLQEVRRAKQTISEVLGLDKASGWQESECHLKR</sequence>
<accession>A0A9X9LDU2</accession>
<feature type="compositionally biased region" description="Pro residues" evidence="1">
    <location>
        <begin position="133"/>
        <end position="144"/>
    </location>
</feature>
<dbReference type="EMBL" id="CYRY02001079">
    <property type="protein sequence ID" value="VCW58872.1"/>
    <property type="molecule type" value="Genomic_DNA"/>
</dbReference>
<gene>
    <name evidence="2" type="ORF">BN2614_LOCUS1</name>
</gene>
<name>A0A9X9LDU2_GULGU</name>
<evidence type="ECO:0000313" key="3">
    <source>
        <dbReference type="Proteomes" id="UP000269945"/>
    </source>
</evidence>
<dbReference type="Proteomes" id="UP000269945">
    <property type="component" value="Unassembled WGS sequence"/>
</dbReference>
<comment type="caution">
    <text evidence="2">The sequence shown here is derived from an EMBL/GenBank/DDBJ whole genome shotgun (WGS) entry which is preliminary data.</text>
</comment>
<protein>
    <submittedName>
        <fullName evidence="2">Uncharacterized protein</fullName>
    </submittedName>
</protein>